<evidence type="ECO:0000313" key="2">
    <source>
        <dbReference type="EMBL" id="KAF3536707.1"/>
    </source>
</evidence>
<dbReference type="Proteomes" id="UP000712600">
    <property type="component" value="Unassembled WGS sequence"/>
</dbReference>
<dbReference type="EMBL" id="QGKX02001290">
    <property type="protein sequence ID" value="KAF3536707.1"/>
    <property type="molecule type" value="Genomic_DNA"/>
</dbReference>
<sequence>MIQELEALTPQSLTLETTTKDKDESDTSKAKIARNVENEGIVVYPSRFSPLLGIDEENEVEVEELGKELEDGEIIASKVEGKKTQ</sequence>
<feature type="region of interest" description="Disordered" evidence="1">
    <location>
        <begin position="1"/>
        <end position="29"/>
    </location>
</feature>
<feature type="compositionally biased region" description="Basic and acidic residues" evidence="1">
    <location>
        <begin position="18"/>
        <end position="29"/>
    </location>
</feature>
<comment type="caution">
    <text evidence="2">The sequence shown here is derived from an EMBL/GenBank/DDBJ whole genome shotgun (WGS) entry which is preliminary data.</text>
</comment>
<evidence type="ECO:0000256" key="1">
    <source>
        <dbReference type="SAM" id="MobiDB-lite"/>
    </source>
</evidence>
<organism evidence="2 3">
    <name type="scientific">Brassica cretica</name>
    <name type="common">Mustard</name>
    <dbReference type="NCBI Taxonomy" id="69181"/>
    <lineage>
        <taxon>Eukaryota</taxon>
        <taxon>Viridiplantae</taxon>
        <taxon>Streptophyta</taxon>
        <taxon>Embryophyta</taxon>
        <taxon>Tracheophyta</taxon>
        <taxon>Spermatophyta</taxon>
        <taxon>Magnoliopsida</taxon>
        <taxon>eudicotyledons</taxon>
        <taxon>Gunneridae</taxon>
        <taxon>Pentapetalae</taxon>
        <taxon>rosids</taxon>
        <taxon>malvids</taxon>
        <taxon>Brassicales</taxon>
        <taxon>Brassicaceae</taxon>
        <taxon>Brassiceae</taxon>
        <taxon>Brassica</taxon>
    </lineage>
</organism>
<name>A0A8S9Q3C2_BRACR</name>
<gene>
    <name evidence="2" type="ORF">F2Q69_00022230</name>
</gene>
<accession>A0A8S9Q3C2</accession>
<reference evidence="2" key="1">
    <citation type="submission" date="2019-12" db="EMBL/GenBank/DDBJ databases">
        <title>Genome sequencing and annotation of Brassica cretica.</title>
        <authorList>
            <person name="Studholme D.J."/>
            <person name="Sarris P."/>
        </authorList>
    </citation>
    <scope>NUCLEOTIDE SEQUENCE</scope>
    <source>
        <strain evidence="2">PFS-109/04</strain>
        <tissue evidence="2">Leaf</tissue>
    </source>
</reference>
<dbReference type="AlphaFoldDB" id="A0A8S9Q3C2"/>
<proteinExistence type="predicted"/>
<protein>
    <submittedName>
        <fullName evidence="2">Uncharacterized protein</fullName>
    </submittedName>
</protein>
<evidence type="ECO:0000313" key="3">
    <source>
        <dbReference type="Proteomes" id="UP000712600"/>
    </source>
</evidence>